<evidence type="ECO:0000313" key="4">
    <source>
        <dbReference type="Proteomes" id="UP000249829"/>
    </source>
</evidence>
<feature type="compositionally biased region" description="Basic residues" evidence="1">
    <location>
        <begin position="541"/>
        <end position="562"/>
    </location>
</feature>
<sequence>MLDTSNSIALTAFIVSLVALTVTFLQLLQQYFATAQGYNRCSRRLIGDWSRFRHRHYLWREFRFEVTFVRPYIYLGGLGQPHPSSDVEGPPATWLNMFPTWQRDRNWRSQYLGRSMSIGELAGEFTDASTQAPWTLFLKHLHEYNRHAARRMHHATYDPPSASPSHPSPSSYGICIKFEPCTWDDLPGNTGRLTGSVSLRDLIIFTRLLGLTWSEGPFLSDIGSSVPAAESKSARSLFSRGSLQASGNTLILAERSTPLLRYEQQDFTPPRLHLSRRETFIIHTGTVAMFYGRILPDPELFPAHSESVVLDGDQAWETLSRTMWLTLPPRAGLINTLPALCCGVLSEWDLYPVRVPRPHRYLLGPFTRPKIALIFKRGVENIQSQKQQQQQQQQGGPSMLVDGIIEAISELEQFPRPQQHPGPPPPTSSPPSTTTPTPTRIADYWTVSQGAHPAWATDLETKPEASFFNGRVHHWISWIQHELRQLVHREDDYIGPYTFFHWDLVSSFLEFIVAFENGSEGAAAEDDHDEAEEGSIEARSTKQRQPHPQHKPKQKPHTGRKRPFATWRRNMHALFDHLPTIEAHVRRRGRRRAEMRANGYHMSATTGLGDQFDVVVPCEGVVGYDQIGSEEIRDACLGMIFRAMCWHRCHYMSPEDEPFRSDFYGNSQQVGIE</sequence>
<dbReference type="STRING" id="1450538.A0A2V5HSC7"/>
<evidence type="ECO:0000256" key="1">
    <source>
        <dbReference type="SAM" id="MobiDB-lite"/>
    </source>
</evidence>
<keyword evidence="4" id="KW-1185">Reference proteome</keyword>
<feature type="region of interest" description="Disordered" evidence="1">
    <location>
        <begin position="520"/>
        <end position="562"/>
    </location>
</feature>
<evidence type="ECO:0000313" key="3">
    <source>
        <dbReference type="EMBL" id="PYI14797.1"/>
    </source>
</evidence>
<feature type="transmembrane region" description="Helical" evidence="2">
    <location>
        <begin position="7"/>
        <end position="28"/>
    </location>
</feature>
<evidence type="ECO:0000256" key="2">
    <source>
        <dbReference type="SAM" id="Phobius"/>
    </source>
</evidence>
<name>A0A2V5HSC7_ASPV1</name>
<feature type="compositionally biased region" description="Low complexity" evidence="1">
    <location>
        <begin position="430"/>
        <end position="439"/>
    </location>
</feature>
<feature type="compositionally biased region" description="Pro residues" evidence="1">
    <location>
        <begin position="418"/>
        <end position="429"/>
    </location>
</feature>
<gene>
    <name evidence="3" type="ORF">BO99DRAFT_446656</name>
</gene>
<protein>
    <submittedName>
        <fullName evidence="3">Uncharacterized protein</fullName>
    </submittedName>
</protein>
<organism evidence="3 4">
    <name type="scientific">Aspergillus violaceofuscus (strain CBS 115571)</name>
    <dbReference type="NCBI Taxonomy" id="1450538"/>
    <lineage>
        <taxon>Eukaryota</taxon>
        <taxon>Fungi</taxon>
        <taxon>Dikarya</taxon>
        <taxon>Ascomycota</taxon>
        <taxon>Pezizomycotina</taxon>
        <taxon>Eurotiomycetes</taxon>
        <taxon>Eurotiomycetidae</taxon>
        <taxon>Eurotiales</taxon>
        <taxon>Aspergillaceae</taxon>
        <taxon>Aspergillus</taxon>
    </lineage>
</organism>
<keyword evidence="2" id="KW-0472">Membrane</keyword>
<dbReference type="AlphaFoldDB" id="A0A2V5HSC7"/>
<dbReference type="EMBL" id="KZ825203">
    <property type="protein sequence ID" value="PYI14797.1"/>
    <property type="molecule type" value="Genomic_DNA"/>
</dbReference>
<keyword evidence="2" id="KW-1133">Transmembrane helix</keyword>
<reference evidence="3 4" key="1">
    <citation type="submission" date="2018-02" db="EMBL/GenBank/DDBJ databases">
        <title>The genomes of Aspergillus section Nigri reveals drivers in fungal speciation.</title>
        <authorList>
            <consortium name="DOE Joint Genome Institute"/>
            <person name="Vesth T.C."/>
            <person name="Nybo J."/>
            <person name="Theobald S."/>
            <person name="Brandl J."/>
            <person name="Frisvad J.C."/>
            <person name="Nielsen K.F."/>
            <person name="Lyhne E.K."/>
            <person name="Kogle M.E."/>
            <person name="Kuo A."/>
            <person name="Riley R."/>
            <person name="Clum A."/>
            <person name="Nolan M."/>
            <person name="Lipzen A."/>
            <person name="Salamov A."/>
            <person name="Henrissat B."/>
            <person name="Wiebenga A."/>
            <person name="De vries R.P."/>
            <person name="Grigoriev I.V."/>
            <person name="Mortensen U.H."/>
            <person name="Andersen M.R."/>
            <person name="Baker S.E."/>
        </authorList>
    </citation>
    <scope>NUCLEOTIDE SEQUENCE [LARGE SCALE GENOMIC DNA]</scope>
    <source>
        <strain evidence="3 4">CBS 115571</strain>
    </source>
</reference>
<proteinExistence type="predicted"/>
<dbReference type="Proteomes" id="UP000249829">
    <property type="component" value="Unassembled WGS sequence"/>
</dbReference>
<dbReference type="OMA" id="FEPCTWD"/>
<keyword evidence="2" id="KW-0812">Transmembrane</keyword>
<feature type="compositionally biased region" description="Acidic residues" evidence="1">
    <location>
        <begin position="523"/>
        <end position="535"/>
    </location>
</feature>
<accession>A0A2V5HSC7</accession>
<feature type="region of interest" description="Disordered" evidence="1">
    <location>
        <begin position="415"/>
        <end position="439"/>
    </location>
</feature>